<dbReference type="RefSeq" id="WP_222842192.1">
    <property type="nucleotide sequence ID" value="NZ_CP013251.1"/>
</dbReference>
<protein>
    <submittedName>
        <fullName evidence="1">Uncharacterized protein</fullName>
    </submittedName>
</protein>
<proteinExistence type="predicted"/>
<sequence>MLLVYEISGLSTASRAMIAGAMVGGGASIARHWQAYKQGELESGVLVADAARSALQVGAVSGATNYVAEKMAGRPVLSMLTVLSAGAAGFYLLDQLLDNKHNDQT</sequence>
<dbReference type="KEGG" id="emp:EZMO1_0891"/>
<dbReference type="EMBL" id="CP013251">
    <property type="protein sequence ID" value="AMO55107.1"/>
    <property type="molecule type" value="Genomic_DNA"/>
</dbReference>
<reference evidence="1 2" key="1">
    <citation type="journal article" date="2016" name="Front. Microbiol.">
        <title>Genomic Insight into the Host-Endosymbiont Relationship of Endozoicomonas montiporae CL-33(T) with its Coral Host.</title>
        <authorList>
            <person name="Ding J.-Y."/>
            <person name="Shiu J.-H."/>
            <person name="Chen W.-M."/>
            <person name="Chiang Y.-R."/>
            <person name="Tang S.-L."/>
        </authorList>
    </citation>
    <scope>NUCLEOTIDE SEQUENCE [LARGE SCALE GENOMIC DNA]</scope>
    <source>
        <strain evidence="1 2">CL-33</strain>
    </source>
</reference>
<gene>
    <name evidence="1" type="ORF">EZMO1_0891</name>
</gene>
<organism evidence="1 2">
    <name type="scientific">Endozoicomonas montiporae CL-33</name>
    <dbReference type="NCBI Taxonomy" id="570277"/>
    <lineage>
        <taxon>Bacteria</taxon>
        <taxon>Pseudomonadati</taxon>
        <taxon>Pseudomonadota</taxon>
        <taxon>Gammaproteobacteria</taxon>
        <taxon>Oceanospirillales</taxon>
        <taxon>Endozoicomonadaceae</taxon>
        <taxon>Endozoicomonas</taxon>
    </lineage>
</organism>
<name>A0A142B8N1_9GAMM</name>
<dbReference type="Pfam" id="PF26373">
    <property type="entry name" value="MamC"/>
    <property type="match status" value="1"/>
</dbReference>
<dbReference type="AlphaFoldDB" id="A0A142B8N1"/>
<dbReference type="Proteomes" id="UP000071065">
    <property type="component" value="Chromosome"/>
</dbReference>
<accession>A0A142B8N1</accession>
<dbReference type="InterPro" id="IPR058956">
    <property type="entry name" value="MamC"/>
</dbReference>
<evidence type="ECO:0000313" key="1">
    <source>
        <dbReference type="EMBL" id="AMO55107.1"/>
    </source>
</evidence>
<dbReference type="STRING" id="570277.EZMO1_0891"/>
<evidence type="ECO:0000313" key="2">
    <source>
        <dbReference type="Proteomes" id="UP000071065"/>
    </source>
</evidence>
<dbReference type="PATRIC" id="fig|570277.3.peg.969"/>